<dbReference type="AlphaFoldDB" id="I4AM92"/>
<reference evidence="4" key="1">
    <citation type="submission" date="2012-06" db="EMBL/GenBank/DDBJ databases">
        <title>The complete genome of Flexibacter litoralis DSM 6794.</title>
        <authorList>
            <person name="Lucas S."/>
            <person name="Copeland A."/>
            <person name="Lapidus A."/>
            <person name="Glavina del Rio T."/>
            <person name="Dalin E."/>
            <person name="Tice H."/>
            <person name="Bruce D."/>
            <person name="Goodwin L."/>
            <person name="Pitluck S."/>
            <person name="Peters L."/>
            <person name="Ovchinnikova G."/>
            <person name="Lu M."/>
            <person name="Kyrpides N."/>
            <person name="Mavromatis K."/>
            <person name="Ivanova N."/>
            <person name="Brettin T."/>
            <person name="Detter J.C."/>
            <person name="Han C."/>
            <person name="Larimer F."/>
            <person name="Land M."/>
            <person name="Hauser L."/>
            <person name="Markowitz V."/>
            <person name="Cheng J.-F."/>
            <person name="Hugenholtz P."/>
            <person name="Woyke T."/>
            <person name="Wu D."/>
            <person name="Spring S."/>
            <person name="Lang E."/>
            <person name="Kopitz M."/>
            <person name="Brambilla E."/>
            <person name="Klenk H.-P."/>
            <person name="Eisen J.A."/>
        </authorList>
    </citation>
    <scope>NUCLEOTIDE SEQUENCE [LARGE SCALE GENOMIC DNA]</scope>
    <source>
        <strain evidence="4">ATCC 23117 / DSM 6794 / NBRC 15988 / NCIMB 1366 / Sio-4</strain>
    </source>
</reference>
<dbReference type="InterPro" id="IPR006834">
    <property type="entry name" value="Pox_A8"/>
</dbReference>
<dbReference type="Proteomes" id="UP000006054">
    <property type="component" value="Chromosome"/>
</dbReference>
<dbReference type="HOGENOM" id="CLU_1101603_0_0_10"/>
<protein>
    <submittedName>
        <fullName evidence="3">VITF-3 subunit protein</fullName>
    </submittedName>
</protein>
<evidence type="ECO:0000256" key="2">
    <source>
        <dbReference type="ARBA" id="ARBA00023163"/>
    </source>
</evidence>
<dbReference type="Pfam" id="PF04745">
    <property type="entry name" value="Pox_A8"/>
    <property type="match status" value="1"/>
</dbReference>
<organism evidence="3 4">
    <name type="scientific">Bernardetia litoralis (strain ATCC 23117 / DSM 6794 / NBRC 15988 / NCIMB 1366 / Fx l1 / Sio-4)</name>
    <name type="common">Flexibacter litoralis</name>
    <dbReference type="NCBI Taxonomy" id="880071"/>
    <lineage>
        <taxon>Bacteria</taxon>
        <taxon>Pseudomonadati</taxon>
        <taxon>Bacteroidota</taxon>
        <taxon>Cytophagia</taxon>
        <taxon>Cytophagales</taxon>
        <taxon>Bernardetiaceae</taxon>
        <taxon>Bernardetia</taxon>
    </lineage>
</organism>
<gene>
    <name evidence="3" type="ordered locus">Fleli_2722</name>
</gene>
<keyword evidence="2" id="KW-0804">Transcription</keyword>
<proteinExistence type="predicted"/>
<dbReference type="KEGG" id="fli:Fleli_2722"/>
<dbReference type="EMBL" id="CP003345">
    <property type="protein sequence ID" value="AFM05077.1"/>
    <property type="molecule type" value="Genomic_DNA"/>
</dbReference>
<evidence type="ECO:0000313" key="3">
    <source>
        <dbReference type="EMBL" id="AFM05077.1"/>
    </source>
</evidence>
<dbReference type="OrthoDB" id="851883at2"/>
<accession>I4AM92</accession>
<dbReference type="PATRIC" id="fig|880071.3.peg.2709"/>
<evidence type="ECO:0000256" key="1">
    <source>
        <dbReference type="ARBA" id="ARBA00022518"/>
    </source>
</evidence>
<name>I4AM92_BERLS</name>
<sequence precursor="true">MSFILNFKKRLIISSYLFFCIIFSSCDSKVSYQAGEETTTIEYTKEDTIIETEEITIIELEKDSFSDLDSLEKIKFIDKTVTEIDYLYLWHFITPMSMGLHGNAGYLYKPSFYYTKQKMIRAVEYSSDKDIWHFYFQDDNNVDSTSHPSNHKNVLYARFSQKNKNQTLKTVYEFYLNKINFNDTRKNTYLILDKNKKNLKEEEKQKAENIFSQPYTITLKLADNGHLFREGFKDLFNKPHQIEMNGILKKKD</sequence>
<dbReference type="RefSeq" id="WP_014798514.1">
    <property type="nucleotide sequence ID" value="NC_018018.1"/>
</dbReference>
<keyword evidence="4" id="KW-1185">Reference proteome</keyword>
<keyword evidence="1" id="KW-0244">Early protein</keyword>
<evidence type="ECO:0000313" key="4">
    <source>
        <dbReference type="Proteomes" id="UP000006054"/>
    </source>
</evidence>